<dbReference type="Pfam" id="PF00201">
    <property type="entry name" value="UDPGT"/>
    <property type="match status" value="1"/>
</dbReference>
<dbReference type="GO" id="GO:0035251">
    <property type="term" value="F:UDP-glucosyltransferase activity"/>
    <property type="evidence" value="ECO:0007669"/>
    <property type="project" value="InterPro"/>
</dbReference>
<gene>
    <name evidence="4" type="ORF">BV898_19287</name>
</gene>
<evidence type="ECO:0000256" key="2">
    <source>
        <dbReference type="RuleBase" id="RU003718"/>
    </source>
</evidence>
<comment type="similarity">
    <text evidence="2">Belongs to the UDP-glycosyltransferase family.</text>
</comment>
<dbReference type="PANTHER" id="PTHR48048">
    <property type="entry name" value="GLYCOSYLTRANSFERASE"/>
    <property type="match status" value="1"/>
</dbReference>
<reference evidence="5" key="1">
    <citation type="submission" date="2017-01" db="EMBL/GenBank/DDBJ databases">
        <title>Comparative genomics of anhydrobiosis in the tardigrade Hypsibius dujardini.</title>
        <authorList>
            <person name="Yoshida Y."/>
            <person name="Koutsovoulos G."/>
            <person name="Laetsch D."/>
            <person name="Stevens L."/>
            <person name="Kumar S."/>
            <person name="Horikawa D."/>
            <person name="Ishino K."/>
            <person name="Komine S."/>
            <person name="Tomita M."/>
            <person name="Blaxter M."/>
            <person name="Arakawa K."/>
        </authorList>
    </citation>
    <scope>NUCLEOTIDE SEQUENCE [LARGE SCALE GENOMIC DNA]</scope>
    <source>
        <strain evidence="5">Z151</strain>
    </source>
</reference>
<dbReference type="OrthoDB" id="5835829at2759"/>
<keyword evidence="5" id="KW-1185">Reference proteome</keyword>
<dbReference type="SUPFAM" id="SSF53756">
    <property type="entry name" value="UDP-Glycosyltransferase/glycogen phosphorylase"/>
    <property type="match status" value="1"/>
</dbReference>
<dbReference type="EC" id="2.4.1.17" evidence="3"/>
<dbReference type="GO" id="GO:0016020">
    <property type="term" value="C:membrane"/>
    <property type="evidence" value="ECO:0007669"/>
    <property type="project" value="UniProtKB-SubCell"/>
</dbReference>
<dbReference type="CDD" id="cd03784">
    <property type="entry name" value="GT1_Gtf-like"/>
    <property type="match status" value="1"/>
</dbReference>
<dbReference type="InterPro" id="IPR002213">
    <property type="entry name" value="UDP_glucos_trans"/>
</dbReference>
<dbReference type="EMBL" id="MTYJ01000479">
    <property type="protein sequence ID" value="OWA54895.1"/>
    <property type="molecule type" value="Genomic_DNA"/>
</dbReference>
<protein>
    <recommendedName>
        <fullName evidence="3">UDP-glucuronosyltransferase</fullName>
        <ecNumber evidence="3">2.4.1.17</ecNumber>
    </recommendedName>
</protein>
<accession>A0A9X6NIZ6</accession>
<comment type="caution">
    <text evidence="4">The sequence shown here is derived from an EMBL/GenBank/DDBJ whole genome shotgun (WGS) entry which is preliminary data.</text>
</comment>
<sequence>MKHFLVVAIPPYGHLIPLLELARRLAPFHRVTVAVSQGEVPEITRRGLVSQTDSFALFGIEDGYALLDHEKDSFDVVLKKVHALAVPGADALFRAMPIQQAITDTRLHEAPRQGTVTVLDPVDVVIADLFLAAALPVLRERGVPFHLFNAASCNLIYALLHVSEDTPTTEGKRSTFREPFDATGPLKPMPAIQKALWLARRKVVALSEGLIANSAFELEPRVIQALRQHPDMAGRSLHCVGPLFSWGLRESSAEVAKIRAWLDRQPSQSVIYVSFGTMFAPTTEDLQEIVEALKGTGRPFIWSLRSTEHNRLPEHIRGELVEPPDWSDVKGLILEWVPQNLVLQHPSISVFVSHCGWNSTMESVASGVPVIAWPMGVDQRMNALDLVEKGMAVLLEGTSVTTRITVPQDKLREIIDQVAGAGLPEGTANSFREAAETWKEKFRVATSLNGSSHEALLGLVRLYQ</sequence>
<dbReference type="Proteomes" id="UP000192578">
    <property type="component" value="Unassembled WGS sequence"/>
</dbReference>
<evidence type="ECO:0000256" key="1">
    <source>
        <dbReference type="ARBA" id="ARBA00022679"/>
    </source>
</evidence>
<dbReference type="AlphaFoldDB" id="A0A9X6NIZ6"/>
<evidence type="ECO:0000313" key="5">
    <source>
        <dbReference type="Proteomes" id="UP000192578"/>
    </source>
</evidence>
<dbReference type="InterPro" id="IPR050481">
    <property type="entry name" value="UDP-glycosyltransf_plant"/>
</dbReference>
<proteinExistence type="inferred from homology"/>
<dbReference type="GO" id="GO:0015020">
    <property type="term" value="F:glucuronosyltransferase activity"/>
    <property type="evidence" value="ECO:0007669"/>
    <property type="project" value="UniProtKB-EC"/>
</dbReference>
<dbReference type="InterPro" id="IPR035595">
    <property type="entry name" value="UDP_glycos_trans_CS"/>
</dbReference>
<keyword evidence="2" id="KW-0328">Glycosyltransferase</keyword>
<organism evidence="4 5">
    <name type="scientific">Hypsibius exemplaris</name>
    <name type="common">Freshwater tardigrade</name>
    <dbReference type="NCBI Taxonomy" id="2072580"/>
    <lineage>
        <taxon>Eukaryota</taxon>
        <taxon>Metazoa</taxon>
        <taxon>Ecdysozoa</taxon>
        <taxon>Tardigrada</taxon>
        <taxon>Eutardigrada</taxon>
        <taxon>Parachela</taxon>
        <taxon>Hypsibioidea</taxon>
        <taxon>Hypsibiidae</taxon>
        <taxon>Hypsibius</taxon>
    </lineage>
</organism>
<comment type="catalytic activity">
    <reaction evidence="3">
        <text>glucuronate acceptor + UDP-alpha-D-glucuronate = acceptor beta-D-glucuronoside + UDP + H(+)</text>
        <dbReference type="Rhea" id="RHEA:21032"/>
        <dbReference type="ChEBI" id="CHEBI:15378"/>
        <dbReference type="ChEBI" id="CHEBI:58052"/>
        <dbReference type="ChEBI" id="CHEBI:58223"/>
        <dbReference type="ChEBI" id="CHEBI:132367"/>
        <dbReference type="ChEBI" id="CHEBI:132368"/>
        <dbReference type="EC" id="2.4.1.17"/>
    </reaction>
</comment>
<dbReference type="PROSITE" id="PS00375">
    <property type="entry name" value="UDPGT"/>
    <property type="match status" value="1"/>
</dbReference>
<name>A0A9X6NIZ6_HYPEX</name>
<evidence type="ECO:0000313" key="4">
    <source>
        <dbReference type="EMBL" id="OWA54895.1"/>
    </source>
</evidence>
<keyword evidence="1 2" id="KW-0808">Transferase</keyword>
<dbReference type="FunFam" id="3.40.50.2000:FF:000056">
    <property type="entry name" value="Glycosyltransferase"/>
    <property type="match status" value="1"/>
</dbReference>
<comment type="subcellular location">
    <subcellularLocation>
        <location evidence="3">Membrane</location>
        <topology evidence="3">Single-pass membrane protein</topology>
    </subcellularLocation>
</comment>
<dbReference type="Gene3D" id="3.40.50.2000">
    <property type="entry name" value="Glycogen Phosphorylase B"/>
    <property type="match status" value="2"/>
</dbReference>
<evidence type="ECO:0000256" key="3">
    <source>
        <dbReference type="RuleBase" id="RU362059"/>
    </source>
</evidence>